<sequence>MKTKISQADLGQWEKWKTERDPDAGNYLVEKYHHLMDYVIQRFMISLPKTVQKEDIQSYAYEGMLDAIDKFNLDGEFKFETYAAWRIKGAIIDGLRQSDWLPRSVREKVKKVEKAYAVLEQRNGTSASDEEVCTYLGITKAELNKTVSEAALSSMISIDETIQDDENDQVGRYNVIKNEKAESPEAHLYAQLLKESLAKAIELLPEKEKLVVTLCYFEELKLTEIAEVLNLSVSRISQLHSKAMLRLNAAILSVQENY</sequence>
<keyword evidence="1" id="KW-0805">Transcription regulation</keyword>
<proteinExistence type="predicted"/>
<dbReference type="GO" id="GO:0006352">
    <property type="term" value="P:DNA-templated transcription initiation"/>
    <property type="evidence" value="ECO:0007669"/>
    <property type="project" value="InterPro"/>
</dbReference>
<name>A0A0M2T2G4_9BACI</name>
<dbReference type="CDD" id="cd06171">
    <property type="entry name" value="Sigma70_r4"/>
    <property type="match status" value="1"/>
</dbReference>
<dbReference type="GO" id="GO:0003677">
    <property type="term" value="F:DNA binding"/>
    <property type="evidence" value="ECO:0007669"/>
    <property type="project" value="UniProtKB-KW"/>
</dbReference>
<evidence type="ECO:0000313" key="7">
    <source>
        <dbReference type="EMBL" id="KKK39010.1"/>
    </source>
</evidence>
<dbReference type="Pfam" id="PF04545">
    <property type="entry name" value="Sigma70_r4"/>
    <property type="match status" value="1"/>
</dbReference>
<dbReference type="PATRIC" id="fig|1408103.3.peg.1489"/>
<organism evidence="7 8">
    <name type="scientific">Mesobacillus campisalis</name>
    <dbReference type="NCBI Taxonomy" id="1408103"/>
    <lineage>
        <taxon>Bacteria</taxon>
        <taxon>Bacillati</taxon>
        <taxon>Bacillota</taxon>
        <taxon>Bacilli</taxon>
        <taxon>Bacillales</taxon>
        <taxon>Bacillaceae</taxon>
        <taxon>Mesobacillus</taxon>
    </lineage>
</organism>
<evidence type="ECO:0000256" key="1">
    <source>
        <dbReference type="ARBA" id="ARBA00023015"/>
    </source>
</evidence>
<dbReference type="InterPro" id="IPR007630">
    <property type="entry name" value="RNA_pol_sigma70_r4"/>
</dbReference>
<evidence type="ECO:0000313" key="8">
    <source>
        <dbReference type="Proteomes" id="UP000034166"/>
    </source>
</evidence>
<dbReference type="Gene3D" id="1.10.1740.10">
    <property type="match status" value="1"/>
</dbReference>
<dbReference type="GO" id="GO:0016987">
    <property type="term" value="F:sigma factor activity"/>
    <property type="evidence" value="ECO:0007669"/>
    <property type="project" value="UniProtKB-KW"/>
</dbReference>
<dbReference type="SUPFAM" id="SSF88659">
    <property type="entry name" value="Sigma3 and sigma4 domains of RNA polymerase sigma factors"/>
    <property type="match status" value="2"/>
</dbReference>
<dbReference type="Proteomes" id="UP000034166">
    <property type="component" value="Unassembled WGS sequence"/>
</dbReference>
<evidence type="ECO:0000256" key="3">
    <source>
        <dbReference type="ARBA" id="ARBA00023125"/>
    </source>
</evidence>
<dbReference type="NCBIfam" id="TIGR02937">
    <property type="entry name" value="sigma70-ECF"/>
    <property type="match status" value="1"/>
</dbReference>
<dbReference type="AlphaFoldDB" id="A0A0M2T2G4"/>
<dbReference type="PANTHER" id="PTHR30385">
    <property type="entry name" value="SIGMA FACTOR F FLAGELLAR"/>
    <property type="match status" value="1"/>
</dbReference>
<gene>
    <name evidence="7" type="ORF">WQ57_06620</name>
</gene>
<dbReference type="InterPro" id="IPR013325">
    <property type="entry name" value="RNA_pol_sigma_r2"/>
</dbReference>
<dbReference type="PRINTS" id="PR00046">
    <property type="entry name" value="SIGMA70FCT"/>
</dbReference>
<dbReference type="PANTHER" id="PTHR30385:SF7">
    <property type="entry name" value="RNA POLYMERASE SIGMA FACTOR FLIA"/>
    <property type="match status" value="1"/>
</dbReference>
<keyword evidence="2" id="KW-0731">Sigma factor</keyword>
<dbReference type="PIRSF" id="PIRSF000770">
    <property type="entry name" value="RNA_pol_sigma-SigE/K"/>
    <property type="match status" value="1"/>
</dbReference>
<dbReference type="Gene3D" id="1.20.140.160">
    <property type="match status" value="1"/>
</dbReference>
<dbReference type="InterPro" id="IPR014284">
    <property type="entry name" value="RNA_pol_sigma-70_dom"/>
</dbReference>
<dbReference type="InterPro" id="IPR000943">
    <property type="entry name" value="RNA_pol_sigma70"/>
</dbReference>
<keyword evidence="3" id="KW-0238">DNA-binding</keyword>
<dbReference type="EMBL" id="LAYY01000005">
    <property type="protein sequence ID" value="KKK39010.1"/>
    <property type="molecule type" value="Genomic_DNA"/>
</dbReference>
<dbReference type="RefSeq" id="WP_046522944.1">
    <property type="nucleotide sequence ID" value="NZ_LAYY01000005.1"/>
</dbReference>
<evidence type="ECO:0000259" key="5">
    <source>
        <dbReference type="Pfam" id="PF04542"/>
    </source>
</evidence>
<evidence type="ECO:0000259" key="6">
    <source>
        <dbReference type="Pfam" id="PF04545"/>
    </source>
</evidence>
<accession>A0A0M2T2G4</accession>
<dbReference type="GO" id="GO:0003899">
    <property type="term" value="F:DNA-directed RNA polymerase activity"/>
    <property type="evidence" value="ECO:0007669"/>
    <property type="project" value="InterPro"/>
</dbReference>
<evidence type="ECO:0000256" key="2">
    <source>
        <dbReference type="ARBA" id="ARBA00023082"/>
    </source>
</evidence>
<dbReference type="SUPFAM" id="SSF88946">
    <property type="entry name" value="Sigma2 domain of RNA polymerase sigma factors"/>
    <property type="match status" value="1"/>
</dbReference>
<feature type="domain" description="RNA polymerase sigma-70 region 2" evidence="5">
    <location>
        <begin position="28"/>
        <end position="100"/>
    </location>
</feature>
<dbReference type="Pfam" id="PF04542">
    <property type="entry name" value="Sigma70_r2"/>
    <property type="match status" value="1"/>
</dbReference>
<dbReference type="InterPro" id="IPR007627">
    <property type="entry name" value="RNA_pol_sigma70_r2"/>
</dbReference>
<protein>
    <submittedName>
        <fullName evidence="7">RNA polymerase sigma factor SigD</fullName>
    </submittedName>
</protein>
<dbReference type="InterPro" id="IPR012845">
    <property type="entry name" value="RNA_pol_sigma_FliA_WhiG"/>
</dbReference>
<evidence type="ECO:0000256" key="4">
    <source>
        <dbReference type="ARBA" id="ARBA00023163"/>
    </source>
</evidence>
<dbReference type="InterPro" id="IPR013324">
    <property type="entry name" value="RNA_pol_sigma_r3/r4-like"/>
</dbReference>
<feature type="domain" description="RNA polymerase sigma-70 region 4" evidence="6">
    <location>
        <begin position="200"/>
        <end position="247"/>
    </location>
</feature>
<comment type="caution">
    <text evidence="7">The sequence shown here is derived from an EMBL/GenBank/DDBJ whole genome shotgun (WGS) entry which is preliminary data.</text>
</comment>
<dbReference type="NCBIfam" id="TIGR02479">
    <property type="entry name" value="FliA_WhiG"/>
    <property type="match status" value="1"/>
</dbReference>
<reference evidence="7 8" key="1">
    <citation type="submission" date="2015-04" db="EMBL/GenBank/DDBJ databases">
        <title>Taxonomic description and genome sequence of Bacillus campisalis sp. nov., a novel member of the genus Bacillus isolated from solar saltern.</title>
        <authorList>
            <person name="Mathan Kumar R."/>
            <person name="Kaur G."/>
            <person name="Kumar A."/>
            <person name="Singh N.K."/>
            <person name="Kaur N."/>
            <person name="Kumar N."/>
            <person name="Mayilraj S."/>
        </authorList>
    </citation>
    <scope>NUCLEOTIDE SEQUENCE [LARGE SCALE GENOMIC DNA]</scope>
    <source>
        <strain evidence="7 8">SA2-6</strain>
    </source>
</reference>
<keyword evidence="8" id="KW-1185">Reference proteome</keyword>
<keyword evidence="4" id="KW-0804">Transcription</keyword>